<keyword evidence="1" id="KW-0812">Transmembrane</keyword>
<proteinExistence type="predicted"/>
<keyword evidence="1" id="KW-1133">Transmembrane helix</keyword>
<accession>A0A917E4G4</accession>
<comment type="caution">
    <text evidence="2">The sequence shown here is derived from an EMBL/GenBank/DDBJ whole genome shotgun (WGS) entry which is preliminary data.</text>
</comment>
<dbReference type="Proteomes" id="UP000599688">
    <property type="component" value="Unassembled WGS sequence"/>
</dbReference>
<evidence type="ECO:0000313" key="3">
    <source>
        <dbReference type="Proteomes" id="UP000599688"/>
    </source>
</evidence>
<dbReference type="AlphaFoldDB" id="A0A917E4G4"/>
<keyword evidence="3" id="KW-1185">Reference proteome</keyword>
<protein>
    <recommendedName>
        <fullName evidence="4">Oxygen tolerance</fullName>
    </recommendedName>
</protein>
<organism evidence="2 3">
    <name type="scientific">Psychroflexus salis</name>
    <dbReference type="NCBI Taxonomy" id="1526574"/>
    <lineage>
        <taxon>Bacteria</taxon>
        <taxon>Pseudomonadati</taxon>
        <taxon>Bacteroidota</taxon>
        <taxon>Flavobacteriia</taxon>
        <taxon>Flavobacteriales</taxon>
        <taxon>Flavobacteriaceae</taxon>
        <taxon>Psychroflexus</taxon>
    </lineage>
</organism>
<feature type="transmembrane region" description="Helical" evidence="1">
    <location>
        <begin position="145"/>
        <end position="167"/>
    </location>
</feature>
<keyword evidence="1" id="KW-0472">Membrane</keyword>
<name>A0A917E4G4_9FLAO</name>
<evidence type="ECO:0000256" key="1">
    <source>
        <dbReference type="SAM" id="Phobius"/>
    </source>
</evidence>
<gene>
    <name evidence="2" type="ORF">GCM10010831_01310</name>
</gene>
<sequence length="530" mass="61505">MLYFVLAFIFQIQLYGQTANASIDRDSILIGEQIKYRIEVDTKAEDSVIFPEGQTFVPLETVEAFPIDTLQIEPRLILIREYALTQFDSGQYTIPKQFIQLKNGQVFTDSIRVIVNNVVVDTTKQKLYPIKDYIEVDKAFKFPTWIWKLLLIILIIVVLAYIIYRFWQHKKEQKIKLPPYEQALKALENLDRSKFIEERNLREYYSMLTFISRKYLEDEVEVRAMEYTTQELIYDLQMRKDAGKIKLQQETIHHFKQILERADLAKFARSQPDVLTAKEDRKFIGSFTEEVNTAIPEPTEEELQKNKEYIEKIARKKQRIKWAAIAAIVLLVIASATTYLIASKGYDYVKDNVFGNPSKELLEGNWYTSSYGYPPVSITTPEILIRGDIEMAEDAKQMLVGNETFVFGGIFGEFYVVISTLEFQEKMKFDLDTAVDGIYENLEAKGAYNILTKKDEYKTLDGIKGVRVSGSFAIENPITKNDIKKEYQILNFGEMGGYQQITMIYNAEDTYAEEIVQRILNSIELKNNNN</sequence>
<dbReference type="EMBL" id="BMGL01000001">
    <property type="protein sequence ID" value="GGE03416.1"/>
    <property type="molecule type" value="Genomic_DNA"/>
</dbReference>
<reference evidence="2 3" key="1">
    <citation type="journal article" date="2014" name="Int. J. Syst. Evol. Microbiol.">
        <title>Complete genome sequence of Corynebacterium casei LMG S-19264T (=DSM 44701T), isolated from a smear-ripened cheese.</title>
        <authorList>
            <consortium name="US DOE Joint Genome Institute (JGI-PGF)"/>
            <person name="Walter F."/>
            <person name="Albersmeier A."/>
            <person name="Kalinowski J."/>
            <person name="Ruckert C."/>
        </authorList>
    </citation>
    <scope>NUCLEOTIDE SEQUENCE [LARGE SCALE GENOMIC DNA]</scope>
    <source>
        <strain evidence="2 3">CGMCC 1.12925</strain>
    </source>
</reference>
<evidence type="ECO:0000313" key="2">
    <source>
        <dbReference type="EMBL" id="GGE03416.1"/>
    </source>
</evidence>
<evidence type="ECO:0008006" key="4">
    <source>
        <dbReference type="Google" id="ProtNLM"/>
    </source>
</evidence>
<feature type="transmembrane region" description="Helical" evidence="1">
    <location>
        <begin position="322"/>
        <end position="342"/>
    </location>
</feature>